<dbReference type="NCBIfam" id="TIGR00229">
    <property type="entry name" value="sensory_box"/>
    <property type="match status" value="1"/>
</dbReference>
<name>A0A934QX28_9PSEU</name>
<comment type="caution">
    <text evidence="4">The sequence shown here is derived from an EMBL/GenBank/DDBJ whole genome shotgun (WGS) entry which is preliminary data.</text>
</comment>
<dbReference type="NCBIfam" id="TIGR00254">
    <property type="entry name" value="GGDEF"/>
    <property type="match status" value="1"/>
</dbReference>
<dbReference type="SUPFAM" id="SSF141868">
    <property type="entry name" value="EAL domain-like"/>
    <property type="match status" value="1"/>
</dbReference>
<gene>
    <name evidence="4" type="ORF">JHE00_28225</name>
</gene>
<dbReference type="AlphaFoldDB" id="A0A934QX28"/>
<dbReference type="RefSeq" id="WP_200323853.1">
    <property type="nucleotide sequence ID" value="NZ_JAENJH010000009.1"/>
</dbReference>
<dbReference type="SMART" id="SM00267">
    <property type="entry name" value="GGDEF"/>
    <property type="match status" value="1"/>
</dbReference>
<dbReference type="InterPro" id="IPR000014">
    <property type="entry name" value="PAS"/>
</dbReference>
<dbReference type="InterPro" id="IPR035919">
    <property type="entry name" value="EAL_sf"/>
</dbReference>
<dbReference type="PROSITE" id="PS50887">
    <property type="entry name" value="GGDEF"/>
    <property type="match status" value="1"/>
</dbReference>
<feature type="domain" description="EAL" evidence="2">
    <location>
        <begin position="356"/>
        <end position="616"/>
    </location>
</feature>
<dbReference type="Pfam" id="PF00990">
    <property type="entry name" value="GGDEF"/>
    <property type="match status" value="1"/>
</dbReference>
<dbReference type="Pfam" id="PF00563">
    <property type="entry name" value="EAL"/>
    <property type="match status" value="1"/>
</dbReference>
<dbReference type="InterPro" id="IPR029787">
    <property type="entry name" value="Nucleotide_cyclase"/>
</dbReference>
<dbReference type="PROSITE" id="PS50112">
    <property type="entry name" value="PAS"/>
    <property type="match status" value="1"/>
</dbReference>
<dbReference type="CDD" id="cd01948">
    <property type="entry name" value="EAL"/>
    <property type="match status" value="1"/>
</dbReference>
<dbReference type="Gene3D" id="3.20.20.450">
    <property type="entry name" value="EAL domain"/>
    <property type="match status" value="1"/>
</dbReference>
<evidence type="ECO:0000259" key="2">
    <source>
        <dbReference type="PROSITE" id="PS50883"/>
    </source>
</evidence>
<organism evidence="4 5">
    <name type="scientific">Prauserella cavernicola</name>
    <dbReference type="NCBI Taxonomy" id="2800127"/>
    <lineage>
        <taxon>Bacteria</taxon>
        <taxon>Bacillati</taxon>
        <taxon>Actinomycetota</taxon>
        <taxon>Actinomycetes</taxon>
        <taxon>Pseudonocardiales</taxon>
        <taxon>Pseudonocardiaceae</taxon>
        <taxon>Prauserella</taxon>
    </lineage>
</organism>
<dbReference type="PANTHER" id="PTHR44757">
    <property type="entry name" value="DIGUANYLATE CYCLASE DGCP"/>
    <property type="match status" value="1"/>
</dbReference>
<evidence type="ECO:0000259" key="3">
    <source>
        <dbReference type="PROSITE" id="PS50887"/>
    </source>
</evidence>
<feature type="domain" description="GGDEF" evidence="3">
    <location>
        <begin position="213"/>
        <end position="347"/>
    </location>
</feature>
<dbReference type="SUPFAM" id="SSF55073">
    <property type="entry name" value="Nucleotide cyclase"/>
    <property type="match status" value="1"/>
</dbReference>
<dbReference type="Gene3D" id="3.30.70.270">
    <property type="match status" value="1"/>
</dbReference>
<protein>
    <submittedName>
        <fullName evidence="4">EAL domain-containing protein</fullName>
    </submittedName>
</protein>
<dbReference type="InterPro" id="IPR043128">
    <property type="entry name" value="Rev_trsase/Diguanyl_cyclase"/>
</dbReference>
<dbReference type="PROSITE" id="PS50883">
    <property type="entry name" value="EAL"/>
    <property type="match status" value="1"/>
</dbReference>
<dbReference type="Proteomes" id="UP000635245">
    <property type="component" value="Unassembled WGS sequence"/>
</dbReference>
<evidence type="ECO:0000259" key="1">
    <source>
        <dbReference type="PROSITE" id="PS50112"/>
    </source>
</evidence>
<sequence>MPEPGDTPGLADIARRWAAQLADTDGVALSSGDLERMLLSVAEEAYAQAATAKDAAIERFADLYSCSPVGLLLADEQGNVLDVNPALIELLGYQPDDLIGRPLTGLGATDSDNEALLSGFEDLRTMARSRQREPLELEHAVDGPLRTYVTIAGLPGDTPGTIFPVLMVEDVSELSLLRETLRKQNVQDPLTGLPNQRSFGNKLEATLAAPADDRLALVYFDIDGFKVVNDGLGPGAGDEVLRHVARKLADTFTDHDAFVARLSGDGFAVLMRGRFTRAEVVTLVEEAMTELAEPVYVADRGIGVSVSVGIVVRDATGGTQENLHRAAEITLHRAKENGRAQWMMFEEELDNRDRRRYGIGAVIGGALENGQFQLEYQPTVKLDGSAEVAVVNAVLRWNHPEHGLLNPEEFFPLADTTGMALSLGRWLLTTSMADAAEWHDEYPSAPDLCVRLPLRLAIDPNLVGIIRDQLEHTGLPPQKLRICTDAAALTDPRGEVLETLAVLADLDVKITLAVSAGSDLELIRLHKLPVGFLILAGPLIDALAADGPEADNARKHLIALLERARALGVKRIGAEGVHTLEHAHRLRDLGIIAGRGRLYGRAAPAPEIRTLIESNAPEHVRS</sequence>
<proteinExistence type="predicted"/>
<dbReference type="CDD" id="cd01949">
    <property type="entry name" value="GGDEF"/>
    <property type="match status" value="1"/>
</dbReference>
<dbReference type="Pfam" id="PF13426">
    <property type="entry name" value="PAS_9"/>
    <property type="match status" value="1"/>
</dbReference>
<dbReference type="PANTHER" id="PTHR44757:SF2">
    <property type="entry name" value="BIOFILM ARCHITECTURE MAINTENANCE PROTEIN MBAA"/>
    <property type="match status" value="1"/>
</dbReference>
<dbReference type="SUPFAM" id="SSF55785">
    <property type="entry name" value="PYP-like sensor domain (PAS domain)"/>
    <property type="match status" value="1"/>
</dbReference>
<dbReference type="InterPro" id="IPR052155">
    <property type="entry name" value="Biofilm_reg_signaling"/>
</dbReference>
<dbReference type="Gene3D" id="3.30.450.20">
    <property type="entry name" value="PAS domain"/>
    <property type="match status" value="1"/>
</dbReference>
<dbReference type="CDD" id="cd00130">
    <property type="entry name" value="PAS"/>
    <property type="match status" value="1"/>
</dbReference>
<dbReference type="InterPro" id="IPR035965">
    <property type="entry name" value="PAS-like_dom_sf"/>
</dbReference>
<dbReference type="SMART" id="SM00091">
    <property type="entry name" value="PAS"/>
    <property type="match status" value="1"/>
</dbReference>
<dbReference type="EMBL" id="JAENJH010000009">
    <property type="protein sequence ID" value="MBK1788235.1"/>
    <property type="molecule type" value="Genomic_DNA"/>
</dbReference>
<dbReference type="InterPro" id="IPR000160">
    <property type="entry name" value="GGDEF_dom"/>
</dbReference>
<keyword evidence="5" id="KW-1185">Reference proteome</keyword>
<dbReference type="SMART" id="SM00052">
    <property type="entry name" value="EAL"/>
    <property type="match status" value="1"/>
</dbReference>
<evidence type="ECO:0000313" key="4">
    <source>
        <dbReference type="EMBL" id="MBK1788235.1"/>
    </source>
</evidence>
<evidence type="ECO:0000313" key="5">
    <source>
        <dbReference type="Proteomes" id="UP000635245"/>
    </source>
</evidence>
<dbReference type="InterPro" id="IPR001633">
    <property type="entry name" value="EAL_dom"/>
</dbReference>
<reference evidence="4" key="1">
    <citation type="submission" date="2020-12" db="EMBL/GenBank/DDBJ databases">
        <title>Prauserella sp. ASG 168, a novel actinomycete isolated from cave rock.</title>
        <authorList>
            <person name="Suriyachadkun C."/>
        </authorList>
    </citation>
    <scope>NUCLEOTIDE SEQUENCE</scope>
    <source>
        <strain evidence="4">ASG 168</strain>
    </source>
</reference>
<accession>A0A934QX28</accession>
<feature type="domain" description="PAS" evidence="1">
    <location>
        <begin position="56"/>
        <end position="101"/>
    </location>
</feature>